<reference evidence="8" key="1">
    <citation type="journal article" date="2018" name="Front. Microbiol.">
        <title>Genome-Based Analysis Reveals the Taxonomy and Diversity of the Family Idiomarinaceae.</title>
        <authorList>
            <person name="Liu Y."/>
            <person name="Lai Q."/>
            <person name="Shao Z."/>
        </authorList>
    </citation>
    <scope>NUCLEOTIDE SEQUENCE [LARGE SCALE GENOMIC DNA]</scope>
    <source>
        <strain evidence="8">KYW314</strain>
    </source>
</reference>
<feature type="transmembrane region" description="Helical" evidence="6">
    <location>
        <begin position="181"/>
        <end position="203"/>
    </location>
</feature>
<dbReference type="Gene3D" id="1.20.1740.10">
    <property type="entry name" value="Amino acid/polyamine transporter I"/>
    <property type="match status" value="1"/>
</dbReference>
<dbReference type="PANTHER" id="PTHR42770">
    <property type="entry name" value="AMINO ACID TRANSPORTER-RELATED"/>
    <property type="match status" value="1"/>
</dbReference>
<dbReference type="GO" id="GO:0022857">
    <property type="term" value="F:transmembrane transporter activity"/>
    <property type="evidence" value="ECO:0007669"/>
    <property type="project" value="InterPro"/>
</dbReference>
<keyword evidence="3 6" id="KW-0812">Transmembrane</keyword>
<organism evidence="7 8">
    <name type="scientific">Pseudidiomarina aestuarii</name>
    <dbReference type="NCBI Taxonomy" id="624146"/>
    <lineage>
        <taxon>Bacteria</taxon>
        <taxon>Pseudomonadati</taxon>
        <taxon>Pseudomonadota</taxon>
        <taxon>Gammaproteobacteria</taxon>
        <taxon>Alteromonadales</taxon>
        <taxon>Idiomarinaceae</taxon>
        <taxon>Pseudidiomarina</taxon>
    </lineage>
</organism>
<comment type="caution">
    <text evidence="7">The sequence shown here is derived from an EMBL/GenBank/DDBJ whole genome shotgun (WGS) entry which is preliminary data.</text>
</comment>
<proteinExistence type="predicted"/>
<evidence type="ECO:0000313" key="7">
    <source>
        <dbReference type="EMBL" id="RUO41996.1"/>
    </source>
</evidence>
<evidence type="ECO:0000256" key="2">
    <source>
        <dbReference type="ARBA" id="ARBA00022475"/>
    </source>
</evidence>
<evidence type="ECO:0000256" key="3">
    <source>
        <dbReference type="ARBA" id="ARBA00022692"/>
    </source>
</evidence>
<evidence type="ECO:0000256" key="4">
    <source>
        <dbReference type="ARBA" id="ARBA00022989"/>
    </source>
</evidence>
<sequence>MSSKISRWQGAGLVATTLLGTGVFILPQLTVASSGNDSATVWLLLTMMIIPIALVMGKLAASFPHAGGPAHYVEKAFGTRLGRSLGLLFICVVPFGAPAAMLLTFAFFTGLTGITGPSLLICELVTLLGLFLINRRGLKLSAVVQLGITLTVVALILALILVPNATVSAPWHPTIPELGPLLKGVGIAFWSFLGLEAITHLVEDFRRPQRDVMPAMVYGCLLVGGIYVATTVLLLLYPSVAEVAIMGIAELKLGKAGAALIGILGVAGGLATVNVYLASLSRLLASFAEQGVLPAALGRKNKHTMPTWAITFILSIIAVMLVLTFVTRLDLEVLITATNGVFVLIYIATMFAAWRLLAKKYRLLVGIGLLLLTGIMWSIGVHMIYAVICFFSIVSGLGACEWYVARDRKIS</sequence>
<accession>A0A7Z6ZVB3</accession>
<name>A0A7Z6ZVB3_9GAMM</name>
<feature type="transmembrane region" description="Helical" evidence="6">
    <location>
        <begin position="42"/>
        <end position="64"/>
    </location>
</feature>
<keyword evidence="2" id="KW-1003">Cell membrane</keyword>
<feature type="transmembrane region" description="Helical" evidence="6">
    <location>
        <begin position="215"/>
        <end position="237"/>
    </location>
</feature>
<keyword evidence="4 6" id="KW-1133">Transmembrane helix</keyword>
<feature type="transmembrane region" description="Helical" evidence="6">
    <location>
        <begin position="140"/>
        <end position="161"/>
    </location>
</feature>
<evidence type="ECO:0000313" key="8">
    <source>
        <dbReference type="Proteomes" id="UP000287766"/>
    </source>
</evidence>
<evidence type="ECO:0000256" key="1">
    <source>
        <dbReference type="ARBA" id="ARBA00004651"/>
    </source>
</evidence>
<feature type="transmembrane region" description="Helical" evidence="6">
    <location>
        <begin position="257"/>
        <end position="277"/>
    </location>
</feature>
<keyword evidence="8" id="KW-1185">Reference proteome</keyword>
<feature type="transmembrane region" description="Helical" evidence="6">
    <location>
        <begin position="385"/>
        <end position="405"/>
    </location>
</feature>
<comment type="subcellular location">
    <subcellularLocation>
        <location evidence="1">Cell membrane</location>
        <topology evidence="1">Multi-pass membrane protein</topology>
    </subcellularLocation>
</comment>
<feature type="transmembrane region" description="Helical" evidence="6">
    <location>
        <begin position="308"/>
        <end position="327"/>
    </location>
</feature>
<dbReference type="AlphaFoldDB" id="A0A7Z6ZVB3"/>
<dbReference type="InterPro" id="IPR002293">
    <property type="entry name" value="AA/rel_permease1"/>
</dbReference>
<dbReference type="Pfam" id="PF13520">
    <property type="entry name" value="AA_permease_2"/>
    <property type="match status" value="1"/>
</dbReference>
<feature type="transmembrane region" description="Helical" evidence="6">
    <location>
        <begin position="333"/>
        <end position="354"/>
    </location>
</feature>
<evidence type="ECO:0000256" key="6">
    <source>
        <dbReference type="SAM" id="Phobius"/>
    </source>
</evidence>
<dbReference type="GO" id="GO:0005886">
    <property type="term" value="C:plasma membrane"/>
    <property type="evidence" value="ECO:0007669"/>
    <property type="project" value="UniProtKB-SubCell"/>
</dbReference>
<dbReference type="NCBIfam" id="NF008245">
    <property type="entry name" value="PRK11021.1"/>
    <property type="match status" value="1"/>
</dbReference>
<feature type="transmembrane region" description="Helical" evidence="6">
    <location>
        <begin position="361"/>
        <end position="379"/>
    </location>
</feature>
<dbReference type="RefSeq" id="WP_169930723.1">
    <property type="nucleotide sequence ID" value="NZ_PIPR01000001.1"/>
</dbReference>
<gene>
    <name evidence="7" type="ORF">CWE22_07595</name>
</gene>
<feature type="transmembrane region" description="Helical" evidence="6">
    <location>
        <begin position="85"/>
        <end position="108"/>
    </location>
</feature>
<dbReference type="PIRSF" id="PIRSF006060">
    <property type="entry name" value="AA_transporter"/>
    <property type="match status" value="1"/>
</dbReference>
<evidence type="ECO:0000256" key="5">
    <source>
        <dbReference type="ARBA" id="ARBA00023136"/>
    </source>
</evidence>
<keyword evidence="5 6" id="KW-0472">Membrane</keyword>
<dbReference type="InterPro" id="IPR050367">
    <property type="entry name" value="APC_superfamily"/>
</dbReference>
<protein>
    <submittedName>
        <fullName evidence="7">L-methionine/branched-chain amino acid transporter</fullName>
    </submittedName>
</protein>
<feature type="transmembrane region" description="Helical" evidence="6">
    <location>
        <begin position="114"/>
        <end position="133"/>
    </location>
</feature>
<dbReference type="PANTHER" id="PTHR42770:SF13">
    <property type="entry name" value="L-METHIONINE_BRANCHED-CHAIN AMINO ACID EXPORTER YJEH"/>
    <property type="match status" value="1"/>
</dbReference>
<dbReference type="EMBL" id="PIPR01000001">
    <property type="protein sequence ID" value="RUO41996.1"/>
    <property type="molecule type" value="Genomic_DNA"/>
</dbReference>
<dbReference type="Proteomes" id="UP000287766">
    <property type="component" value="Unassembled WGS sequence"/>
</dbReference>